<organism evidence="3 4">
    <name type="scientific">Pseudooceanicola marinus</name>
    <dbReference type="NCBI Taxonomy" id="396013"/>
    <lineage>
        <taxon>Bacteria</taxon>
        <taxon>Pseudomonadati</taxon>
        <taxon>Pseudomonadota</taxon>
        <taxon>Alphaproteobacteria</taxon>
        <taxon>Rhodobacterales</taxon>
        <taxon>Paracoccaceae</taxon>
        <taxon>Pseudooceanicola</taxon>
    </lineage>
</organism>
<accession>A0A1X6ZZ88</accession>
<dbReference type="Pfam" id="PF12975">
    <property type="entry name" value="DUF3859"/>
    <property type="match status" value="1"/>
</dbReference>
<feature type="domain" description="DUF3859" evidence="2">
    <location>
        <begin position="51"/>
        <end position="180"/>
    </location>
</feature>
<evidence type="ECO:0000259" key="2">
    <source>
        <dbReference type="Pfam" id="PF12975"/>
    </source>
</evidence>
<reference evidence="3 4" key="1">
    <citation type="submission" date="2017-03" db="EMBL/GenBank/DDBJ databases">
        <authorList>
            <person name="Afonso C.L."/>
            <person name="Miller P.J."/>
            <person name="Scott M.A."/>
            <person name="Spackman E."/>
            <person name="Goraichik I."/>
            <person name="Dimitrov K.M."/>
            <person name="Suarez D.L."/>
            <person name="Swayne D.E."/>
        </authorList>
    </citation>
    <scope>NUCLEOTIDE SEQUENCE [LARGE SCALE GENOMIC DNA]</scope>
    <source>
        <strain evidence="3 4">CECT 7751</strain>
    </source>
</reference>
<dbReference type="EMBL" id="FWFN01000007">
    <property type="protein sequence ID" value="SLN66039.1"/>
    <property type="molecule type" value="Genomic_DNA"/>
</dbReference>
<dbReference type="AlphaFoldDB" id="A0A1X6ZZ88"/>
<evidence type="ECO:0000256" key="1">
    <source>
        <dbReference type="SAM" id="SignalP"/>
    </source>
</evidence>
<dbReference type="InterPro" id="IPR024331">
    <property type="entry name" value="DUF3859"/>
</dbReference>
<evidence type="ECO:0000313" key="4">
    <source>
        <dbReference type="Proteomes" id="UP000193963"/>
    </source>
</evidence>
<sequence length="200" mass="21396">MQILSHISSQRPARSSGGASARRGWAALLAVLLLAGPAPAQTGPDMIAPPLEMDEAGIYCPADHVSKEPAPNTESGYILLTEGNPDLALTSRVVPAYIGISFGIRIRLAPGTAPGPYLFTVRHPPIGARQVTVESWDPALSANWGVRSFNFEFDRELVPGTWTFEVSHGEETLLRQSFEVVPAMQAPAAIDICFGNSFVS</sequence>
<proteinExistence type="predicted"/>
<name>A0A1X6ZZ88_9RHOB</name>
<dbReference type="OrthoDB" id="7864302at2"/>
<dbReference type="Proteomes" id="UP000193963">
    <property type="component" value="Unassembled WGS sequence"/>
</dbReference>
<dbReference type="Gene3D" id="2.60.40.2390">
    <property type="match status" value="1"/>
</dbReference>
<feature type="signal peptide" evidence="1">
    <location>
        <begin position="1"/>
        <end position="40"/>
    </location>
</feature>
<keyword evidence="4" id="KW-1185">Reference proteome</keyword>
<keyword evidence="1" id="KW-0732">Signal</keyword>
<evidence type="ECO:0000313" key="3">
    <source>
        <dbReference type="EMBL" id="SLN66039.1"/>
    </source>
</evidence>
<protein>
    <recommendedName>
        <fullName evidence="2">DUF3859 domain-containing protein</fullName>
    </recommendedName>
</protein>
<feature type="chain" id="PRO_5012168581" description="DUF3859 domain-containing protein" evidence="1">
    <location>
        <begin position="41"/>
        <end position="200"/>
    </location>
</feature>
<dbReference type="RefSeq" id="WP_085889435.1">
    <property type="nucleotide sequence ID" value="NZ_FWFN01000007.1"/>
</dbReference>
<gene>
    <name evidence="3" type="ORF">PSM7751_03407</name>
</gene>